<dbReference type="AlphaFoldDB" id="A0A9D3V7C8"/>
<evidence type="ECO:0008006" key="3">
    <source>
        <dbReference type="Google" id="ProtNLM"/>
    </source>
</evidence>
<dbReference type="PANTHER" id="PTHR33116:SF86">
    <property type="entry name" value="REVERSE TRANSCRIPTASE DOMAIN-CONTAINING PROTEIN"/>
    <property type="match status" value="1"/>
</dbReference>
<dbReference type="Proteomes" id="UP000828251">
    <property type="component" value="Unassembled WGS sequence"/>
</dbReference>
<comment type="caution">
    <text evidence="1">The sequence shown here is derived from an EMBL/GenBank/DDBJ whole genome shotgun (WGS) entry which is preliminary data.</text>
</comment>
<dbReference type="EMBL" id="JAIQCV010000008">
    <property type="protein sequence ID" value="KAH1073280.1"/>
    <property type="molecule type" value="Genomic_DNA"/>
</dbReference>
<evidence type="ECO:0000313" key="2">
    <source>
        <dbReference type="Proteomes" id="UP000828251"/>
    </source>
</evidence>
<proteinExistence type="predicted"/>
<gene>
    <name evidence="1" type="ORF">J1N35_025608</name>
</gene>
<dbReference type="OrthoDB" id="999992at2759"/>
<name>A0A9D3V7C8_9ROSI</name>
<protein>
    <recommendedName>
        <fullName evidence="3">Reverse transcriptase zinc-binding domain-containing protein</fullName>
    </recommendedName>
</protein>
<sequence>MQSLMILKGVCDEIENIARQFIWGSSPGYPNSALVGWKSIYQPKSRGGLGFRHLHDQNNSFLLKIGFNLVSRKDALWVRVLHSKYGWKNQILDTIHRSSCSHLWRSLSKVWSFCRENFIWSVGDGRTIRVWKDAWIPKVGPLCYYVSAHSNIDLECTLKDWVLSDGSWNLEMFQLWFSKDMIKRIVSIPLPHPNGGVDRIIWARSGSGSFSMKSAYWTIKESTWNSKDEV</sequence>
<organism evidence="1 2">
    <name type="scientific">Gossypium stocksii</name>
    <dbReference type="NCBI Taxonomy" id="47602"/>
    <lineage>
        <taxon>Eukaryota</taxon>
        <taxon>Viridiplantae</taxon>
        <taxon>Streptophyta</taxon>
        <taxon>Embryophyta</taxon>
        <taxon>Tracheophyta</taxon>
        <taxon>Spermatophyta</taxon>
        <taxon>Magnoliopsida</taxon>
        <taxon>eudicotyledons</taxon>
        <taxon>Gunneridae</taxon>
        <taxon>Pentapetalae</taxon>
        <taxon>rosids</taxon>
        <taxon>malvids</taxon>
        <taxon>Malvales</taxon>
        <taxon>Malvaceae</taxon>
        <taxon>Malvoideae</taxon>
        <taxon>Gossypium</taxon>
    </lineage>
</organism>
<accession>A0A9D3V7C8</accession>
<reference evidence="1 2" key="1">
    <citation type="journal article" date="2021" name="Plant Biotechnol. J.">
        <title>Multi-omics assisted identification of the key and species-specific regulatory components of drought-tolerant mechanisms in Gossypium stocksii.</title>
        <authorList>
            <person name="Yu D."/>
            <person name="Ke L."/>
            <person name="Zhang D."/>
            <person name="Wu Y."/>
            <person name="Sun Y."/>
            <person name="Mei J."/>
            <person name="Sun J."/>
            <person name="Sun Y."/>
        </authorList>
    </citation>
    <scope>NUCLEOTIDE SEQUENCE [LARGE SCALE GENOMIC DNA]</scope>
    <source>
        <strain evidence="2">cv. E1</strain>
        <tissue evidence="1">Leaf</tissue>
    </source>
</reference>
<dbReference type="PANTHER" id="PTHR33116">
    <property type="entry name" value="REVERSE TRANSCRIPTASE ZINC-BINDING DOMAIN-CONTAINING PROTEIN-RELATED-RELATED"/>
    <property type="match status" value="1"/>
</dbReference>
<evidence type="ECO:0000313" key="1">
    <source>
        <dbReference type="EMBL" id="KAH1073280.1"/>
    </source>
</evidence>
<keyword evidence="2" id="KW-1185">Reference proteome</keyword>